<dbReference type="InterPro" id="IPR041661">
    <property type="entry name" value="ZN622/Rei1/Reh1_Znf-C2H2"/>
</dbReference>
<name>A0AA36D5K6_9BILA</name>
<keyword evidence="4" id="KW-0479">Metal-binding</keyword>
<keyword evidence="5" id="KW-0677">Repeat</keyword>
<dbReference type="GO" id="GO:0005737">
    <property type="term" value="C:cytoplasm"/>
    <property type="evidence" value="ECO:0007669"/>
    <property type="project" value="UniProtKB-SubCell"/>
</dbReference>
<feature type="domain" description="C2H2-type" evidence="10">
    <location>
        <begin position="77"/>
        <end position="106"/>
    </location>
</feature>
<dbReference type="GO" id="GO:0008270">
    <property type="term" value="F:zinc ion binding"/>
    <property type="evidence" value="ECO:0007669"/>
    <property type="project" value="UniProtKB-KW"/>
</dbReference>
<keyword evidence="8" id="KW-0863">Zinc-finger</keyword>
<keyword evidence="6" id="KW-0862">Zinc</keyword>
<sequence length="400" mass="45799">MTTLDPATGYTCVTCQLVFRNPDVQREHYRTDWHRYNLKRQVSELPPVTDEQFRAKVVNFKKDKEQAKEDAVKEANLLCEICNKRFSSKNAYADHLRSKKHLEVEKYGRRGPRQPRKKTTSTAAHSMAEADKVQKDVEMESDDEDVDTDSSGWHTDHGSEDEEEADTWDYDENQALPVTACLFCPQTSSTFDKNLEHMKTRHDFAIPDKQYCSDEQGMIGYLGLKVGAGRVCLYCPESKGRYQSIQAVQKHMMDKEHCRVSREPQSMLEFVDWYDYSALYDELVDAKAPFDDGWTLTLPSGAKIGHRALMRYYKQNIRGVDNQVAVQQLAVEKTNCNVKALSWIGGGGSGKMVNVGVSRGQLVQAAKDIKMMERARRRFALRTSVWHNKLFKTEGRKGDN</sequence>
<feature type="compositionally biased region" description="Acidic residues" evidence="9">
    <location>
        <begin position="139"/>
        <end position="148"/>
    </location>
</feature>
<feature type="region of interest" description="Disordered" evidence="9">
    <location>
        <begin position="103"/>
        <end position="166"/>
    </location>
</feature>
<evidence type="ECO:0000256" key="9">
    <source>
        <dbReference type="SAM" id="MobiDB-lite"/>
    </source>
</evidence>
<dbReference type="GO" id="GO:0042273">
    <property type="term" value="P:ribosomal large subunit biogenesis"/>
    <property type="evidence" value="ECO:0007669"/>
    <property type="project" value="UniProtKB-ARBA"/>
</dbReference>
<dbReference type="SMART" id="SM00451">
    <property type="entry name" value="ZnF_U1"/>
    <property type="match status" value="2"/>
</dbReference>
<dbReference type="SUPFAM" id="SSF57667">
    <property type="entry name" value="beta-beta-alpha zinc fingers"/>
    <property type="match status" value="2"/>
</dbReference>
<proteinExistence type="inferred from homology"/>
<evidence type="ECO:0000256" key="1">
    <source>
        <dbReference type="ARBA" id="ARBA00004496"/>
    </source>
</evidence>
<dbReference type="AlphaFoldDB" id="A0AA36D5K6"/>
<dbReference type="InterPro" id="IPR040025">
    <property type="entry name" value="Znf622/Rei1/Reh1"/>
</dbReference>
<dbReference type="GO" id="GO:0030687">
    <property type="term" value="C:preribosome, large subunit precursor"/>
    <property type="evidence" value="ECO:0007669"/>
    <property type="project" value="TreeGrafter"/>
</dbReference>
<comment type="similarity">
    <text evidence="7">Belongs to the REI1 family.</text>
</comment>
<gene>
    <name evidence="11" type="ORF">MSPICULIGERA_LOCUS18440</name>
</gene>
<keyword evidence="2" id="KW-0963">Cytoplasm</keyword>
<dbReference type="Gene3D" id="3.30.160.60">
    <property type="entry name" value="Classic Zinc Finger"/>
    <property type="match status" value="1"/>
</dbReference>
<evidence type="ECO:0000313" key="11">
    <source>
        <dbReference type="EMBL" id="CAJ0580242.1"/>
    </source>
</evidence>
<evidence type="ECO:0000259" key="10">
    <source>
        <dbReference type="PROSITE" id="PS50157"/>
    </source>
</evidence>
<protein>
    <recommendedName>
        <fullName evidence="10">C2H2-type domain-containing protein</fullName>
    </recommendedName>
</protein>
<dbReference type="PANTHER" id="PTHR13182">
    <property type="entry name" value="ZINC FINGER PROTEIN 622"/>
    <property type="match status" value="1"/>
</dbReference>
<comment type="subcellular location">
    <subcellularLocation>
        <location evidence="1">Cytoplasm</location>
    </subcellularLocation>
</comment>
<keyword evidence="3" id="KW-0690">Ribosome biogenesis</keyword>
<accession>A0AA36D5K6</accession>
<dbReference type="InterPro" id="IPR013087">
    <property type="entry name" value="Znf_C2H2_type"/>
</dbReference>
<dbReference type="SMART" id="SM00355">
    <property type="entry name" value="ZnF_C2H2"/>
    <property type="match status" value="4"/>
</dbReference>
<dbReference type="InterPro" id="IPR036236">
    <property type="entry name" value="Znf_C2H2_sf"/>
</dbReference>
<keyword evidence="12" id="KW-1185">Reference proteome</keyword>
<organism evidence="11 12">
    <name type="scientific">Mesorhabditis spiculigera</name>
    <dbReference type="NCBI Taxonomy" id="96644"/>
    <lineage>
        <taxon>Eukaryota</taxon>
        <taxon>Metazoa</taxon>
        <taxon>Ecdysozoa</taxon>
        <taxon>Nematoda</taxon>
        <taxon>Chromadorea</taxon>
        <taxon>Rhabditida</taxon>
        <taxon>Rhabditina</taxon>
        <taxon>Rhabditomorpha</taxon>
        <taxon>Rhabditoidea</taxon>
        <taxon>Rhabditidae</taxon>
        <taxon>Mesorhabditinae</taxon>
        <taxon>Mesorhabditis</taxon>
    </lineage>
</organism>
<feature type="non-terminal residue" evidence="11">
    <location>
        <position position="1"/>
    </location>
</feature>
<reference evidence="11" key="1">
    <citation type="submission" date="2023-06" db="EMBL/GenBank/DDBJ databases">
        <authorList>
            <person name="Delattre M."/>
        </authorList>
    </citation>
    <scope>NUCLEOTIDE SEQUENCE</scope>
    <source>
        <strain evidence="11">AF72</strain>
    </source>
</reference>
<dbReference type="GO" id="GO:0003676">
    <property type="term" value="F:nucleic acid binding"/>
    <property type="evidence" value="ECO:0007669"/>
    <property type="project" value="InterPro"/>
</dbReference>
<evidence type="ECO:0000256" key="4">
    <source>
        <dbReference type="ARBA" id="ARBA00022723"/>
    </source>
</evidence>
<feature type="compositionally biased region" description="Basic residues" evidence="9">
    <location>
        <begin position="109"/>
        <end position="119"/>
    </location>
</feature>
<feature type="compositionally biased region" description="Basic and acidic residues" evidence="9">
    <location>
        <begin position="128"/>
        <end position="138"/>
    </location>
</feature>
<dbReference type="PANTHER" id="PTHR13182:SF8">
    <property type="entry name" value="CYTOPLASMIC 60S SUBUNIT BIOGENESIS FACTOR ZNF622"/>
    <property type="match status" value="1"/>
</dbReference>
<dbReference type="InterPro" id="IPR003604">
    <property type="entry name" value="Matrin/U1-like-C_Znf_C2H2"/>
</dbReference>
<dbReference type="PROSITE" id="PS50157">
    <property type="entry name" value="ZINC_FINGER_C2H2_2"/>
    <property type="match status" value="1"/>
</dbReference>
<evidence type="ECO:0000313" key="12">
    <source>
        <dbReference type="Proteomes" id="UP001177023"/>
    </source>
</evidence>
<comment type="caution">
    <text evidence="11">The sequence shown here is derived from an EMBL/GenBank/DDBJ whole genome shotgun (WGS) entry which is preliminary data.</text>
</comment>
<dbReference type="PROSITE" id="PS00028">
    <property type="entry name" value="ZINC_FINGER_C2H2_1"/>
    <property type="match status" value="2"/>
</dbReference>
<dbReference type="EMBL" id="CATQJA010002659">
    <property type="protein sequence ID" value="CAJ0580242.1"/>
    <property type="molecule type" value="Genomic_DNA"/>
</dbReference>
<dbReference type="Pfam" id="PF12756">
    <property type="entry name" value="zf-C2H2_2"/>
    <property type="match status" value="1"/>
</dbReference>
<dbReference type="Proteomes" id="UP001177023">
    <property type="component" value="Unassembled WGS sequence"/>
</dbReference>
<evidence type="ECO:0000256" key="6">
    <source>
        <dbReference type="ARBA" id="ARBA00022833"/>
    </source>
</evidence>
<dbReference type="Pfam" id="PF12874">
    <property type="entry name" value="zf-met"/>
    <property type="match status" value="1"/>
</dbReference>
<evidence type="ECO:0000256" key="8">
    <source>
        <dbReference type="PROSITE-ProRule" id="PRU00042"/>
    </source>
</evidence>
<evidence type="ECO:0000256" key="7">
    <source>
        <dbReference type="ARBA" id="ARBA00034126"/>
    </source>
</evidence>
<evidence type="ECO:0000256" key="2">
    <source>
        <dbReference type="ARBA" id="ARBA00022490"/>
    </source>
</evidence>
<evidence type="ECO:0000256" key="3">
    <source>
        <dbReference type="ARBA" id="ARBA00022517"/>
    </source>
</evidence>
<evidence type="ECO:0000256" key="5">
    <source>
        <dbReference type="ARBA" id="ARBA00022737"/>
    </source>
</evidence>